<protein>
    <submittedName>
        <fullName evidence="7">Diguanylate cyclase domain-containing protein</fullName>
        <ecNumber evidence="7">2.7.7.65</ecNumber>
    </submittedName>
</protein>
<evidence type="ECO:0000259" key="5">
    <source>
        <dbReference type="PROSITE" id="PS50885"/>
    </source>
</evidence>
<dbReference type="PROSITE" id="PS50885">
    <property type="entry name" value="HAMP"/>
    <property type="match status" value="1"/>
</dbReference>
<evidence type="ECO:0000259" key="6">
    <source>
        <dbReference type="PROSITE" id="PS50887"/>
    </source>
</evidence>
<dbReference type="Pfam" id="PF05227">
    <property type="entry name" value="CHASE3"/>
    <property type="match status" value="1"/>
</dbReference>
<feature type="transmembrane region" description="Helical" evidence="4">
    <location>
        <begin position="13"/>
        <end position="39"/>
    </location>
</feature>
<dbReference type="InterPro" id="IPR050469">
    <property type="entry name" value="Diguanylate_Cyclase"/>
</dbReference>
<dbReference type="SUPFAM" id="SSF158472">
    <property type="entry name" value="HAMP domain-like"/>
    <property type="match status" value="1"/>
</dbReference>
<organism evidence="7 8">
    <name type="scientific">Ureibacillus suwonensis</name>
    <dbReference type="NCBI Taxonomy" id="313007"/>
    <lineage>
        <taxon>Bacteria</taxon>
        <taxon>Bacillati</taxon>
        <taxon>Bacillota</taxon>
        <taxon>Bacilli</taxon>
        <taxon>Bacillales</taxon>
        <taxon>Caryophanaceae</taxon>
        <taxon>Ureibacillus</taxon>
    </lineage>
</organism>
<feature type="domain" description="HAMP" evidence="5">
    <location>
        <begin position="209"/>
        <end position="262"/>
    </location>
</feature>
<dbReference type="EMBL" id="JBHSNQ010000009">
    <property type="protein sequence ID" value="MFC5540358.1"/>
    <property type="molecule type" value="Genomic_DNA"/>
</dbReference>
<dbReference type="InterPro" id="IPR007891">
    <property type="entry name" value="CHASE3"/>
</dbReference>
<dbReference type="Pfam" id="PF00672">
    <property type="entry name" value="HAMP"/>
    <property type="match status" value="1"/>
</dbReference>
<dbReference type="Gene3D" id="6.10.340.10">
    <property type="match status" value="1"/>
</dbReference>
<reference evidence="8" key="1">
    <citation type="journal article" date="2019" name="Int. J. Syst. Evol. Microbiol.">
        <title>The Global Catalogue of Microorganisms (GCM) 10K type strain sequencing project: providing services to taxonomists for standard genome sequencing and annotation.</title>
        <authorList>
            <consortium name="The Broad Institute Genomics Platform"/>
            <consortium name="The Broad Institute Genome Sequencing Center for Infectious Disease"/>
            <person name="Wu L."/>
            <person name="Ma J."/>
        </authorList>
    </citation>
    <scope>NUCLEOTIDE SEQUENCE [LARGE SCALE GENOMIC DNA]</scope>
    <source>
        <strain evidence="8">CCUG 56331</strain>
    </source>
</reference>
<name>A0ABW0R7K9_9BACL</name>
<dbReference type="PANTHER" id="PTHR45138">
    <property type="entry name" value="REGULATORY COMPONENTS OF SENSORY TRANSDUCTION SYSTEM"/>
    <property type="match status" value="1"/>
</dbReference>
<dbReference type="NCBIfam" id="TIGR00254">
    <property type="entry name" value="GGDEF"/>
    <property type="match status" value="1"/>
</dbReference>
<evidence type="ECO:0000256" key="1">
    <source>
        <dbReference type="ARBA" id="ARBA00004236"/>
    </source>
</evidence>
<proteinExistence type="predicted"/>
<comment type="caution">
    <text evidence="7">The sequence shown here is derived from an EMBL/GenBank/DDBJ whole genome shotgun (WGS) entry which is preliminary data.</text>
</comment>
<dbReference type="PROSITE" id="PS50887">
    <property type="entry name" value="GGDEF"/>
    <property type="match status" value="1"/>
</dbReference>
<keyword evidence="4" id="KW-1133">Transmembrane helix</keyword>
<dbReference type="RefSeq" id="WP_390308592.1">
    <property type="nucleotide sequence ID" value="NZ_JBHSNQ010000009.1"/>
</dbReference>
<evidence type="ECO:0000256" key="2">
    <source>
        <dbReference type="ARBA" id="ARBA00022475"/>
    </source>
</evidence>
<dbReference type="PANTHER" id="PTHR45138:SF9">
    <property type="entry name" value="DIGUANYLATE CYCLASE DGCM-RELATED"/>
    <property type="match status" value="1"/>
</dbReference>
<feature type="transmembrane region" description="Helical" evidence="4">
    <location>
        <begin position="185"/>
        <end position="203"/>
    </location>
</feature>
<accession>A0ABW0R7K9</accession>
<evidence type="ECO:0000256" key="4">
    <source>
        <dbReference type="SAM" id="Phobius"/>
    </source>
</evidence>
<keyword evidence="2" id="KW-1003">Cell membrane</keyword>
<feature type="domain" description="GGDEF" evidence="6">
    <location>
        <begin position="298"/>
        <end position="435"/>
    </location>
</feature>
<keyword evidence="7" id="KW-0548">Nucleotidyltransferase</keyword>
<evidence type="ECO:0000313" key="7">
    <source>
        <dbReference type="EMBL" id="MFC5540358.1"/>
    </source>
</evidence>
<keyword evidence="7" id="KW-0808">Transferase</keyword>
<keyword evidence="3 4" id="KW-0472">Membrane</keyword>
<evidence type="ECO:0000313" key="8">
    <source>
        <dbReference type="Proteomes" id="UP001595978"/>
    </source>
</evidence>
<dbReference type="CDD" id="cd06225">
    <property type="entry name" value="HAMP"/>
    <property type="match status" value="1"/>
</dbReference>
<keyword evidence="4" id="KW-0812">Transmembrane</keyword>
<dbReference type="SMART" id="SM00267">
    <property type="entry name" value="GGDEF"/>
    <property type="match status" value="1"/>
</dbReference>
<gene>
    <name evidence="7" type="ORF">ACFPOH_00925</name>
</gene>
<dbReference type="InterPro" id="IPR003660">
    <property type="entry name" value="HAMP_dom"/>
</dbReference>
<evidence type="ECO:0000256" key="3">
    <source>
        <dbReference type="ARBA" id="ARBA00023136"/>
    </source>
</evidence>
<dbReference type="InterPro" id="IPR043128">
    <property type="entry name" value="Rev_trsase/Diguanyl_cyclase"/>
</dbReference>
<dbReference type="CDD" id="cd01949">
    <property type="entry name" value="GGDEF"/>
    <property type="match status" value="1"/>
</dbReference>
<dbReference type="InterPro" id="IPR000160">
    <property type="entry name" value="GGDEF_dom"/>
</dbReference>
<dbReference type="Gene3D" id="3.30.70.270">
    <property type="match status" value="1"/>
</dbReference>
<dbReference type="InterPro" id="IPR029787">
    <property type="entry name" value="Nucleotide_cyclase"/>
</dbReference>
<dbReference type="EC" id="2.7.7.65" evidence="7"/>
<dbReference type="Proteomes" id="UP001595978">
    <property type="component" value="Unassembled WGS sequence"/>
</dbReference>
<dbReference type="GO" id="GO:0052621">
    <property type="term" value="F:diguanylate cyclase activity"/>
    <property type="evidence" value="ECO:0007669"/>
    <property type="project" value="UniProtKB-EC"/>
</dbReference>
<sequence>MKDRTLGKLGTRLLHSIIVTASIIFIIILLAIISIRLFLNENIKGQRSLDAIDETATQIYQAVNDQIIGQRGYCITGDTYYLDTYDLGVEKYKKNAEDIRMQTKIFPLLVHKTDEFVKKGQYIQDELIAPLIFLTDKDQGVNTALLQQSEKALEEFRQMYSEYYWLVEEQRTIVRNTMRRKINTILISVVIAVFFTIVVAVIIEIKILKKVIQPIIQLSNSVKAYTEHDFTKNVPAYKKRDELSELIGNIDIMRSQLANNIQSLEYIANMDALTGLYNRRYFNQHIEEQWKRAIARSEPISLILLDIDHYKKFNDTYGHVKGDECLQKIADCLKQHNQFPDKIVCRYGGEEFCLLLNSSNEHEAEKLSEEIRKDVLGLKLPHESSPTHEFVTVSVGVATVVPKKGSNPNDLILMADEALYHSKNNGRNQVTLYKNEGVGE</sequence>
<dbReference type="Pfam" id="PF00990">
    <property type="entry name" value="GGDEF"/>
    <property type="match status" value="1"/>
</dbReference>
<dbReference type="SMART" id="SM00304">
    <property type="entry name" value="HAMP"/>
    <property type="match status" value="1"/>
</dbReference>
<comment type="subcellular location">
    <subcellularLocation>
        <location evidence="1">Cell membrane</location>
    </subcellularLocation>
</comment>
<dbReference type="SUPFAM" id="SSF55073">
    <property type="entry name" value="Nucleotide cyclase"/>
    <property type="match status" value="1"/>
</dbReference>
<keyword evidence="8" id="KW-1185">Reference proteome</keyword>